<evidence type="ECO:0000256" key="5">
    <source>
        <dbReference type="ARBA" id="ARBA00022679"/>
    </source>
</evidence>
<feature type="domain" description="Aminotransferase class I/classII large" evidence="8">
    <location>
        <begin position="27"/>
        <end position="393"/>
    </location>
</feature>
<dbReference type="InterPro" id="IPR015424">
    <property type="entry name" value="PyrdxlP-dep_Trfase"/>
</dbReference>
<name>A0A807LDZ6_9ENTR</name>
<protein>
    <recommendedName>
        <fullName evidence="7">Aminotransferase</fullName>
        <ecNumber evidence="7">2.6.1.-</ecNumber>
    </recommendedName>
</protein>
<evidence type="ECO:0000256" key="3">
    <source>
        <dbReference type="ARBA" id="ARBA00011738"/>
    </source>
</evidence>
<dbReference type="PROSITE" id="PS00105">
    <property type="entry name" value="AA_TRANSFER_CLASS_1"/>
    <property type="match status" value="1"/>
</dbReference>
<dbReference type="InterPro" id="IPR000796">
    <property type="entry name" value="Asp_trans"/>
</dbReference>
<dbReference type="GO" id="GO:0033585">
    <property type="term" value="P:L-phenylalanine biosynthetic process from chorismate via phenylpyruvate"/>
    <property type="evidence" value="ECO:0007669"/>
    <property type="project" value="TreeGrafter"/>
</dbReference>
<dbReference type="Gene3D" id="3.90.1150.10">
    <property type="entry name" value="Aspartate Aminotransferase, domain 1"/>
    <property type="match status" value="1"/>
</dbReference>
<comment type="similarity">
    <text evidence="2 7">Belongs to the class-I pyridoxal-phosphate-dependent aminotransferase family.</text>
</comment>
<dbReference type="SUPFAM" id="SSF53383">
    <property type="entry name" value="PLP-dependent transferases"/>
    <property type="match status" value="1"/>
</dbReference>
<dbReference type="GO" id="GO:0004838">
    <property type="term" value="F:L-tyrosine-2-oxoglutarate transaminase activity"/>
    <property type="evidence" value="ECO:0007669"/>
    <property type="project" value="TreeGrafter"/>
</dbReference>
<dbReference type="FunFam" id="3.90.1150.10:FF:000001">
    <property type="entry name" value="Aspartate aminotransferase"/>
    <property type="match status" value="1"/>
</dbReference>
<dbReference type="GO" id="GO:0042802">
    <property type="term" value="F:identical protein binding"/>
    <property type="evidence" value="ECO:0007669"/>
    <property type="project" value="TreeGrafter"/>
</dbReference>
<dbReference type="EC" id="2.6.1.-" evidence="7"/>
<keyword evidence="10" id="KW-1185">Reference proteome</keyword>
<comment type="cofactor">
    <cofactor evidence="1 7">
        <name>pyridoxal 5'-phosphate</name>
        <dbReference type="ChEBI" id="CHEBI:597326"/>
    </cofactor>
</comment>
<dbReference type="Proteomes" id="UP000187148">
    <property type="component" value="Chromosome"/>
</dbReference>
<evidence type="ECO:0000256" key="6">
    <source>
        <dbReference type="ARBA" id="ARBA00022898"/>
    </source>
</evidence>
<dbReference type="AlphaFoldDB" id="A0A807LDZ6"/>
<keyword evidence="4 7" id="KW-0032">Aminotransferase</keyword>
<dbReference type="InterPro" id="IPR015422">
    <property type="entry name" value="PyrdxlP-dep_Trfase_small"/>
</dbReference>
<reference evidence="9 10" key="1">
    <citation type="submission" date="2017-01" db="EMBL/GenBank/DDBJ databases">
        <authorList>
            <person name="Cao J.-M."/>
        </authorList>
    </citation>
    <scope>NUCLEOTIDE SEQUENCE [LARGE SCALE GENOMIC DNA]</scope>
    <source>
        <strain evidence="9 10">888-76</strain>
    </source>
</reference>
<sequence length="397" mass="43372">MFQKVDAYAGDPILSLMERFKEDPRSDKVNLSIGLYYDEESTIPRLQAVAEAEARLNAQPHGASLYLPMEGLNSYRHAIAPLLFGAGHTVLEQQRVATIQTLGGSGALKVGADFLKRYFPNSGVWVSDPTWENHIAIFEGAGFEVSTYPWYDNETNGVRFAAFLEKLNSLPEQSIVLLHPCCHNPTGADLTPAQWDEVVEVLKARTLIPFLDIAYQGFGAGMEEDAYAIRAIAHAGLPALVSNSFSKIFSLYGERVGGLSVVCEDADAAGRVLGQLKATVRRNYSSPPNFGAQLVATVLNDAGLKASWLAEVEAMRTRIKAMRQTLVDALNAAMPTGDFTYLLKQRGMFSYTGLSAAQVDRLREEFGIYLVSSGRICVAGLNNRNVHRVAQAFAAVM</sequence>
<dbReference type="GO" id="GO:0030170">
    <property type="term" value="F:pyridoxal phosphate binding"/>
    <property type="evidence" value="ECO:0007669"/>
    <property type="project" value="InterPro"/>
</dbReference>
<evidence type="ECO:0000313" key="9">
    <source>
        <dbReference type="EMBL" id="APZ04280.1"/>
    </source>
</evidence>
<dbReference type="CDD" id="cd00609">
    <property type="entry name" value="AAT_like"/>
    <property type="match status" value="1"/>
</dbReference>
<organism evidence="9 10">
    <name type="scientific">Kosakonia cowanii JCM 10956 = DSM 18146</name>
    <dbReference type="NCBI Taxonomy" id="1300165"/>
    <lineage>
        <taxon>Bacteria</taxon>
        <taxon>Pseudomonadati</taxon>
        <taxon>Pseudomonadota</taxon>
        <taxon>Gammaproteobacteria</taxon>
        <taxon>Enterobacterales</taxon>
        <taxon>Enterobacteriaceae</taxon>
        <taxon>Kosakonia</taxon>
    </lineage>
</organism>
<dbReference type="RefSeq" id="WP_076769047.1">
    <property type="nucleotide sequence ID" value="NZ_CP019445.1"/>
</dbReference>
<evidence type="ECO:0000256" key="7">
    <source>
        <dbReference type="RuleBase" id="RU000481"/>
    </source>
</evidence>
<dbReference type="GO" id="GO:0005829">
    <property type="term" value="C:cytosol"/>
    <property type="evidence" value="ECO:0007669"/>
    <property type="project" value="TreeGrafter"/>
</dbReference>
<evidence type="ECO:0000259" key="8">
    <source>
        <dbReference type="Pfam" id="PF00155"/>
    </source>
</evidence>
<proteinExistence type="inferred from homology"/>
<accession>A0A807LDZ6</accession>
<keyword evidence="6" id="KW-0663">Pyridoxal phosphate</keyword>
<dbReference type="InterPro" id="IPR004839">
    <property type="entry name" value="Aminotransferase_I/II_large"/>
</dbReference>
<evidence type="ECO:0000256" key="4">
    <source>
        <dbReference type="ARBA" id="ARBA00022576"/>
    </source>
</evidence>
<evidence type="ECO:0000256" key="1">
    <source>
        <dbReference type="ARBA" id="ARBA00001933"/>
    </source>
</evidence>
<dbReference type="InterPro" id="IPR015421">
    <property type="entry name" value="PyrdxlP-dep_Trfase_major"/>
</dbReference>
<evidence type="ECO:0000313" key="10">
    <source>
        <dbReference type="Proteomes" id="UP000187148"/>
    </source>
</evidence>
<dbReference type="PRINTS" id="PR00799">
    <property type="entry name" value="TRANSAMINASE"/>
</dbReference>
<comment type="subunit">
    <text evidence="3">Homodimer.</text>
</comment>
<dbReference type="PANTHER" id="PTHR11879:SF37">
    <property type="entry name" value="AROMATIC-AMINO-ACID AMINOTRANSFERASE"/>
    <property type="match status" value="1"/>
</dbReference>
<dbReference type="NCBIfam" id="NF006719">
    <property type="entry name" value="PRK09257.1"/>
    <property type="match status" value="1"/>
</dbReference>
<dbReference type="KEGG" id="kco:BWI95_03980"/>
<dbReference type="FunFam" id="3.40.640.10:FF:000015">
    <property type="entry name" value="Aspartate aminotransferase"/>
    <property type="match status" value="1"/>
</dbReference>
<gene>
    <name evidence="9" type="ORF">BWI95_03980</name>
</gene>
<dbReference type="InterPro" id="IPR004838">
    <property type="entry name" value="NHTrfase_class1_PyrdxlP-BS"/>
</dbReference>
<dbReference type="EMBL" id="CP019445">
    <property type="protein sequence ID" value="APZ04280.1"/>
    <property type="molecule type" value="Genomic_DNA"/>
</dbReference>
<dbReference type="Gene3D" id="3.40.640.10">
    <property type="entry name" value="Type I PLP-dependent aspartate aminotransferase-like (Major domain)"/>
    <property type="match status" value="1"/>
</dbReference>
<keyword evidence="5 7" id="KW-0808">Transferase</keyword>
<dbReference type="Pfam" id="PF00155">
    <property type="entry name" value="Aminotran_1_2"/>
    <property type="match status" value="1"/>
</dbReference>
<dbReference type="PANTHER" id="PTHR11879">
    <property type="entry name" value="ASPARTATE AMINOTRANSFERASE"/>
    <property type="match status" value="1"/>
</dbReference>
<evidence type="ECO:0000256" key="2">
    <source>
        <dbReference type="ARBA" id="ARBA00007441"/>
    </source>
</evidence>